<evidence type="ECO:0000259" key="4">
    <source>
        <dbReference type="Pfam" id="PF00561"/>
    </source>
</evidence>
<dbReference type="Gene3D" id="3.40.50.1820">
    <property type="entry name" value="alpha/beta hydrolase"/>
    <property type="match status" value="1"/>
</dbReference>
<evidence type="ECO:0000256" key="2">
    <source>
        <dbReference type="ARBA" id="ARBA00022801"/>
    </source>
</evidence>
<organism evidence="5 6">
    <name type="scientific">Pedobacter vanadiisoli</name>
    <dbReference type="NCBI Taxonomy" id="1761975"/>
    <lineage>
        <taxon>Bacteria</taxon>
        <taxon>Pseudomonadati</taxon>
        <taxon>Bacteroidota</taxon>
        <taxon>Sphingobacteriia</taxon>
        <taxon>Sphingobacteriales</taxon>
        <taxon>Sphingobacteriaceae</taxon>
        <taxon>Pedobacter</taxon>
    </lineage>
</organism>
<accession>A0ABW5MKZ3</accession>
<evidence type="ECO:0000256" key="3">
    <source>
        <dbReference type="SAM" id="SignalP"/>
    </source>
</evidence>
<proteinExistence type="inferred from homology"/>
<dbReference type="PRINTS" id="PR00793">
    <property type="entry name" value="PROAMNOPTASE"/>
</dbReference>
<dbReference type="SUPFAM" id="SSF53474">
    <property type="entry name" value="alpha/beta-Hydrolases"/>
    <property type="match status" value="1"/>
</dbReference>
<dbReference type="PROSITE" id="PS51257">
    <property type="entry name" value="PROKAR_LIPOPROTEIN"/>
    <property type="match status" value="1"/>
</dbReference>
<dbReference type="Proteomes" id="UP001597461">
    <property type="component" value="Unassembled WGS sequence"/>
</dbReference>
<dbReference type="InterPro" id="IPR002410">
    <property type="entry name" value="Peptidase_S33"/>
</dbReference>
<keyword evidence="2 5" id="KW-0378">Hydrolase</keyword>
<dbReference type="PRINTS" id="PR00111">
    <property type="entry name" value="ABHYDROLASE"/>
</dbReference>
<dbReference type="InterPro" id="IPR000073">
    <property type="entry name" value="AB_hydrolase_1"/>
</dbReference>
<dbReference type="InterPro" id="IPR050266">
    <property type="entry name" value="AB_hydrolase_sf"/>
</dbReference>
<dbReference type="EMBL" id="JBHULL010000010">
    <property type="protein sequence ID" value="MFD2583481.1"/>
    <property type="molecule type" value="Genomic_DNA"/>
</dbReference>
<feature type="domain" description="AB hydrolase-1" evidence="4">
    <location>
        <begin position="54"/>
        <end position="303"/>
    </location>
</feature>
<reference evidence="6" key="1">
    <citation type="journal article" date="2019" name="Int. J. Syst. Evol. Microbiol.">
        <title>The Global Catalogue of Microorganisms (GCM) 10K type strain sequencing project: providing services to taxonomists for standard genome sequencing and annotation.</title>
        <authorList>
            <consortium name="The Broad Institute Genomics Platform"/>
            <consortium name="The Broad Institute Genome Sequencing Center for Infectious Disease"/>
            <person name="Wu L."/>
            <person name="Ma J."/>
        </authorList>
    </citation>
    <scope>NUCLEOTIDE SEQUENCE [LARGE SCALE GENOMIC DNA]</scope>
    <source>
        <strain evidence="6">KCTC 42866</strain>
    </source>
</reference>
<dbReference type="PANTHER" id="PTHR43798:SF33">
    <property type="entry name" value="HYDROLASE, PUTATIVE (AFU_ORTHOLOGUE AFUA_2G14860)-RELATED"/>
    <property type="match status" value="1"/>
</dbReference>
<evidence type="ECO:0000256" key="1">
    <source>
        <dbReference type="ARBA" id="ARBA00010088"/>
    </source>
</evidence>
<keyword evidence="3" id="KW-0732">Signal</keyword>
<evidence type="ECO:0000313" key="6">
    <source>
        <dbReference type="Proteomes" id="UP001597461"/>
    </source>
</evidence>
<evidence type="ECO:0000313" key="5">
    <source>
        <dbReference type="EMBL" id="MFD2583481.1"/>
    </source>
</evidence>
<name>A0ABW5MKZ3_9SPHI</name>
<keyword evidence="6" id="KW-1185">Reference proteome</keyword>
<feature type="signal peptide" evidence="3">
    <location>
        <begin position="1"/>
        <end position="19"/>
    </location>
</feature>
<comment type="caution">
    <text evidence="5">The sequence shown here is derived from an EMBL/GenBank/DDBJ whole genome shotgun (WGS) entry which is preliminary data.</text>
</comment>
<dbReference type="InterPro" id="IPR029058">
    <property type="entry name" value="AB_hydrolase_fold"/>
</dbReference>
<dbReference type="PANTHER" id="PTHR43798">
    <property type="entry name" value="MONOACYLGLYCEROL LIPASE"/>
    <property type="match status" value="1"/>
</dbReference>
<comment type="similarity">
    <text evidence="1">Belongs to the peptidase S33 family.</text>
</comment>
<gene>
    <name evidence="5" type="ORF">ACFSR6_13370</name>
</gene>
<dbReference type="GO" id="GO:0016787">
    <property type="term" value="F:hydrolase activity"/>
    <property type="evidence" value="ECO:0007669"/>
    <property type="project" value="UniProtKB-KW"/>
</dbReference>
<protein>
    <submittedName>
        <fullName evidence="5">Alpha/beta fold hydrolase</fullName>
    </submittedName>
</protein>
<feature type="chain" id="PRO_5046952133" evidence="3">
    <location>
        <begin position="20"/>
        <end position="320"/>
    </location>
</feature>
<dbReference type="Pfam" id="PF00561">
    <property type="entry name" value="Abhydrolase_1"/>
    <property type="match status" value="1"/>
</dbReference>
<dbReference type="RefSeq" id="WP_379079706.1">
    <property type="nucleotide sequence ID" value="NZ_JBHULL010000010.1"/>
</dbReference>
<sequence length="320" mass="35856">MKITGIIFIVLAMLFTACSSPDRNVHLEMSNQTFITSDSIKLAIKVAGKGPVCIYLHGGPGQDFLSFEKMGGSELEKCLTMIYLDQRGSGHSQNAKNYSLNRVVQDIEELRLKLGVEKIYLLSHSFGGVLAINYALKYPENLSGLIMANTIAHFMNPDQVREQIEYGYRLLNTDTTINEADFKKLINGAALVRKKLSAAHLGYKYIANNVNTIIKMDSIENSYSRTSDFGMTLFMPLVDSTKVQRYPEYFKDYALLTGKIKTPALIITGAEDHAVGPDYYKKYKFADQKVVQLAGSHMLYYENNEAFTAAVCGFVKQEQK</sequence>